<dbReference type="EMBL" id="CALLCH030000003">
    <property type="protein sequence ID" value="CAI4212142.1"/>
    <property type="molecule type" value="Genomic_DNA"/>
</dbReference>
<dbReference type="AlphaFoldDB" id="A0A9P1M8F6"/>
<sequence length="78" mass="8772">MAFDFTALTTTAFGRNIRKCRAVLRISDESCPGTFALPEVDPEAAKHVVRVRPRYEERFTLLVKSSLAQRVKDTTNTA</sequence>
<comment type="caution">
    <text evidence="1">The sequence shown here is derived from an EMBL/GenBank/DDBJ whole genome shotgun (WGS) entry which is preliminary data.</text>
</comment>
<protein>
    <submittedName>
        <fullName evidence="1">Uncharacterized protein</fullName>
    </submittedName>
</protein>
<dbReference type="Proteomes" id="UP000838763">
    <property type="component" value="Unassembled WGS sequence"/>
</dbReference>
<evidence type="ECO:0000313" key="2">
    <source>
        <dbReference type="Proteomes" id="UP000838763"/>
    </source>
</evidence>
<proteinExistence type="predicted"/>
<organism evidence="1 2">
    <name type="scientific">Parascedosporium putredinis</name>
    <dbReference type="NCBI Taxonomy" id="1442378"/>
    <lineage>
        <taxon>Eukaryota</taxon>
        <taxon>Fungi</taxon>
        <taxon>Dikarya</taxon>
        <taxon>Ascomycota</taxon>
        <taxon>Pezizomycotina</taxon>
        <taxon>Sordariomycetes</taxon>
        <taxon>Hypocreomycetidae</taxon>
        <taxon>Microascales</taxon>
        <taxon>Microascaceae</taxon>
        <taxon>Parascedosporium</taxon>
    </lineage>
</organism>
<accession>A0A9P1M8F6</accession>
<name>A0A9P1M8F6_9PEZI</name>
<gene>
    <name evidence="1" type="ORF">PPNO1_LOCUS1910</name>
</gene>
<evidence type="ECO:0000313" key="1">
    <source>
        <dbReference type="EMBL" id="CAI4212142.1"/>
    </source>
</evidence>
<reference evidence="1" key="1">
    <citation type="submission" date="2022-11" db="EMBL/GenBank/DDBJ databases">
        <authorList>
            <person name="Scott C."/>
            <person name="Bruce N."/>
        </authorList>
    </citation>
    <scope>NUCLEOTIDE SEQUENCE</scope>
</reference>
<keyword evidence="2" id="KW-1185">Reference proteome</keyword>